<dbReference type="InterPro" id="IPR036291">
    <property type="entry name" value="NAD(P)-bd_dom_sf"/>
</dbReference>
<dbReference type="SMART" id="SM00829">
    <property type="entry name" value="PKS_ER"/>
    <property type="match status" value="1"/>
</dbReference>
<name>A0A4Q9MRA5_9APHY</name>
<dbReference type="InterPro" id="IPR020843">
    <property type="entry name" value="ER"/>
</dbReference>
<dbReference type="Proteomes" id="UP000292957">
    <property type="component" value="Unassembled WGS sequence"/>
</dbReference>
<accession>A0A4Q9MRA5</accession>
<dbReference type="Gene3D" id="3.90.180.10">
    <property type="entry name" value="Medium-chain alcohol dehydrogenases, catalytic domain"/>
    <property type="match status" value="1"/>
</dbReference>
<dbReference type="Pfam" id="PF08240">
    <property type="entry name" value="ADH_N"/>
    <property type="match status" value="1"/>
</dbReference>
<dbReference type="InterPro" id="IPR013149">
    <property type="entry name" value="ADH-like_C"/>
</dbReference>
<dbReference type="InterPro" id="IPR013154">
    <property type="entry name" value="ADH-like_N"/>
</dbReference>
<dbReference type="SUPFAM" id="SSF51735">
    <property type="entry name" value="NAD(P)-binding Rossmann-fold domains"/>
    <property type="match status" value="1"/>
</dbReference>
<dbReference type="PANTHER" id="PTHR45348:SF2">
    <property type="entry name" value="ZINC-TYPE ALCOHOL DEHYDROGENASE-LIKE PROTEIN C2E1P3.01"/>
    <property type="match status" value="1"/>
</dbReference>
<dbReference type="SUPFAM" id="SSF50129">
    <property type="entry name" value="GroES-like"/>
    <property type="match status" value="1"/>
</dbReference>
<dbReference type="EMBL" id="ML143412">
    <property type="protein sequence ID" value="TBU29598.1"/>
    <property type="molecule type" value="Genomic_DNA"/>
</dbReference>
<proteinExistence type="predicted"/>
<dbReference type="CDD" id="cd08249">
    <property type="entry name" value="enoyl_reductase_like"/>
    <property type="match status" value="1"/>
</dbReference>
<dbReference type="Pfam" id="PF00107">
    <property type="entry name" value="ADH_zinc_N"/>
    <property type="match status" value="1"/>
</dbReference>
<evidence type="ECO:0000313" key="2">
    <source>
        <dbReference type="EMBL" id="TBU29598.1"/>
    </source>
</evidence>
<dbReference type="Gene3D" id="3.40.50.720">
    <property type="entry name" value="NAD(P)-binding Rossmann-like Domain"/>
    <property type="match status" value="1"/>
</dbReference>
<dbReference type="InterPro" id="IPR047122">
    <property type="entry name" value="Trans-enoyl_RdTase-like"/>
</dbReference>
<dbReference type="InterPro" id="IPR011032">
    <property type="entry name" value="GroES-like_sf"/>
</dbReference>
<dbReference type="GO" id="GO:0016651">
    <property type="term" value="F:oxidoreductase activity, acting on NAD(P)H"/>
    <property type="evidence" value="ECO:0007669"/>
    <property type="project" value="InterPro"/>
</dbReference>
<dbReference type="AlphaFoldDB" id="A0A4Q9MRA5"/>
<dbReference type="OrthoDB" id="2747705at2759"/>
<gene>
    <name evidence="2" type="ORF">BD311DRAFT_806126</name>
</gene>
<evidence type="ECO:0000259" key="1">
    <source>
        <dbReference type="SMART" id="SM00829"/>
    </source>
</evidence>
<dbReference type="PANTHER" id="PTHR45348">
    <property type="entry name" value="HYPOTHETICAL OXIDOREDUCTASE (EUROFUNG)"/>
    <property type="match status" value="1"/>
</dbReference>
<feature type="domain" description="Enoyl reductase (ER)" evidence="1">
    <location>
        <begin position="21"/>
        <end position="346"/>
    </location>
</feature>
<organism evidence="2">
    <name type="scientific">Dichomitus squalens</name>
    <dbReference type="NCBI Taxonomy" id="114155"/>
    <lineage>
        <taxon>Eukaryota</taxon>
        <taxon>Fungi</taxon>
        <taxon>Dikarya</taxon>
        <taxon>Basidiomycota</taxon>
        <taxon>Agaricomycotina</taxon>
        <taxon>Agaricomycetes</taxon>
        <taxon>Polyporales</taxon>
        <taxon>Polyporaceae</taxon>
        <taxon>Dichomitus</taxon>
    </lineage>
</organism>
<sequence length="353" mass="37162">MASLMQKALILPAKQGKFVVGSTMIPSPGPLEVLVRVESAALNPVEWKIQAYGVFVSTYPAVLGTDGAGIVEDIGSDVTTLAKGDRIFWQGFFEPQYGTFQQYALVPAELTAKIPSGFSFDEVATLPVAIATAVLGMYNHHPSSKSAHFIPPWVESGPTAYAGKPALIMGGASSVGQSVIQLARLAKFSPIITTASPRNAPLLTSLGATHVLDRHLSHSELLFQIASITAGTALNFACDAIADPDTQHVAFDALASGGTLIVTWDKAISAAEQMADESKTIVEVFASVYVPEGRETGVAMFKHLSGWIESGALKPNNAEVLPGGLSAIPVGLERIRKGMNATKLVVHPQETTG</sequence>
<reference evidence="2" key="1">
    <citation type="submission" date="2019-01" db="EMBL/GenBank/DDBJ databases">
        <title>Draft genome sequences of three monokaryotic isolates of the white-rot basidiomycete fungus Dichomitus squalens.</title>
        <authorList>
            <consortium name="DOE Joint Genome Institute"/>
            <person name="Lopez S.C."/>
            <person name="Andreopoulos B."/>
            <person name="Pangilinan J."/>
            <person name="Lipzen A."/>
            <person name="Riley R."/>
            <person name="Ahrendt S."/>
            <person name="Ng V."/>
            <person name="Barry K."/>
            <person name="Daum C."/>
            <person name="Grigoriev I.V."/>
            <person name="Hilden K.S."/>
            <person name="Makela M.R."/>
            <person name="de Vries R.P."/>
        </authorList>
    </citation>
    <scope>NUCLEOTIDE SEQUENCE [LARGE SCALE GENOMIC DNA]</scope>
    <source>
        <strain evidence="2">OM18370.1</strain>
    </source>
</reference>
<protein>
    <submittedName>
        <fullName evidence="2">GroES-like protein</fullName>
    </submittedName>
</protein>